<reference evidence="3 4" key="1">
    <citation type="submission" date="2016-12" db="EMBL/GenBank/DDBJ databases">
        <authorList>
            <person name="Song W.-J."/>
            <person name="Kurnit D.M."/>
        </authorList>
    </citation>
    <scope>NUCLEOTIDE SEQUENCE [LARGE SCALE GENOMIC DNA]</scope>
    <source>
        <strain evidence="3 4">IMCC3135</strain>
    </source>
</reference>
<feature type="compositionally biased region" description="Polar residues" evidence="1">
    <location>
        <begin position="442"/>
        <end position="455"/>
    </location>
</feature>
<dbReference type="InterPro" id="IPR057699">
    <property type="entry name" value="DUF7939"/>
</dbReference>
<dbReference type="Pfam" id="PF13584">
    <property type="entry name" value="BatD"/>
    <property type="match status" value="1"/>
</dbReference>
<feature type="compositionally biased region" description="Polar residues" evidence="1">
    <location>
        <begin position="465"/>
        <end position="476"/>
    </location>
</feature>
<proteinExistence type="predicted"/>
<protein>
    <recommendedName>
        <fullName evidence="2">DUF7939 domain-containing protein</fullName>
    </recommendedName>
</protein>
<evidence type="ECO:0000313" key="3">
    <source>
        <dbReference type="EMBL" id="ASJ75510.1"/>
    </source>
</evidence>
<feature type="region of interest" description="Disordered" evidence="1">
    <location>
        <begin position="399"/>
        <end position="476"/>
    </location>
</feature>
<dbReference type="Pfam" id="PF25607">
    <property type="entry name" value="DUF7939"/>
    <property type="match status" value="1"/>
</dbReference>
<dbReference type="PANTHER" id="PTHR40940">
    <property type="entry name" value="PROTEIN BATD-RELATED"/>
    <property type="match status" value="1"/>
</dbReference>
<dbReference type="InterPro" id="IPR025738">
    <property type="entry name" value="BatD"/>
</dbReference>
<evidence type="ECO:0000259" key="2">
    <source>
        <dbReference type="Pfam" id="PF25607"/>
    </source>
</evidence>
<dbReference type="KEGG" id="gai:IMCC3135_27275"/>
<accession>A0A2Z2P2F1</accession>
<dbReference type="AlphaFoldDB" id="A0A2Z2P2F1"/>
<name>A0A2Z2P2F1_9GAMM</name>
<evidence type="ECO:0000313" key="4">
    <source>
        <dbReference type="Proteomes" id="UP000250079"/>
    </source>
</evidence>
<sequence>MRLNHGNNDCWRDTLMRWLLFSVLLAMTSSLSAQQGTVKSELSASSVTLDESVTLSIFAIGVEGELDTSALDQDFDIVGRSSSRQINSIGGSNNQSTVSSVVTWTLELMPRKAGVFTVPAVTVGGMSSELLSLTVNEISASARRDVFVEATVDTRTPWVQSQVLMSVRVFQGIEIVDGGLSDPAGKDIQVERIGKDVYTNEERDGRRYSVTERRFALFPQKSGSLQIDPVVLSVSVPANAGQRGIFSSTRKLTRRTDSLQLEVQARPSTGTAWWLPARSLTLASNWAGGNTDARVDQPLTRTVTMRGVGILDSQLPDISIPAIDGVSLYAEEPVKAMVVDELGLQAEQTIKWALIPQREGELVLPAVSVEWFNTETGKTETAMLPEEIVSVGPAVDTGHASSALSGSGTEEAQAAPLSEGSGESVPPLSVDTTAELPDSTLAAITSERSTSQPDKTVTEAERTDTALSIENGNPEGSQLISGTDALQAQIASLQTVSNRWKLTALTLLGLWVTSLAFVWWRKRDLIRREKVAGKRLGAVRKHANAAYQSLAPLAAVEAACTGSDPAAVRGALLEWAARQWPEQSPATLTALASRFDEGGAARELIKALDASLYSRAQGASANTDLISRLGELPGHMAKAQAGKKRLIKAEKYPHTQALSDKAGRGLPEL</sequence>
<gene>
    <name evidence="3" type="ORF">IMCC3135_27275</name>
</gene>
<dbReference type="EMBL" id="CP018632">
    <property type="protein sequence ID" value="ASJ75510.1"/>
    <property type="molecule type" value="Genomic_DNA"/>
</dbReference>
<organism evidence="3 4">
    <name type="scientific">Granulosicoccus antarcticus IMCC3135</name>
    <dbReference type="NCBI Taxonomy" id="1192854"/>
    <lineage>
        <taxon>Bacteria</taxon>
        <taxon>Pseudomonadati</taxon>
        <taxon>Pseudomonadota</taxon>
        <taxon>Gammaproteobacteria</taxon>
        <taxon>Chromatiales</taxon>
        <taxon>Granulosicoccaceae</taxon>
        <taxon>Granulosicoccus</taxon>
    </lineage>
</organism>
<keyword evidence="4" id="KW-1185">Reference proteome</keyword>
<dbReference type="PANTHER" id="PTHR40940:SF1">
    <property type="entry name" value="PROTEIN BATD"/>
    <property type="match status" value="1"/>
</dbReference>
<feature type="compositionally biased region" description="Polar residues" evidence="1">
    <location>
        <begin position="399"/>
        <end position="410"/>
    </location>
</feature>
<evidence type="ECO:0000256" key="1">
    <source>
        <dbReference type="SAM" id="MobiDB-lite"/>
    </source>
</evidence>
<feature type="domain" description="DUF7939" evidence="2">
    <location>
        <begin position="552"/>
        <end position="625"/>
    </location>
</feature>
<dbReference type="Proteomes" id="UP000250079">
    <property type="component" value="Chromosome"/>
</dbReference>